<reference evidence="2 3" key="1">
    <citation type="submission" date="2018-03" db="EMBL/GenBank/DDBJ databases">
        <title>Bioinformatic expansion and discovery of thiopeptide antibiotics.</title>
        <authorList>
            <person name="Schwalen C.J."/>
            <person name="Hudson G.A."/>
            <person name="Mitchell D.A."/>
        </authorList>
    </citation>
    <scope>NUCLEOTIDE SEQUENCE [LARGE SCALE GENOMIC DNA]</scope>
    <source>
        <strain evidence="2 3">ATCC 21389</strain>
    </source>
</reference>
<keyword evidence="3" id="KW-1185">Reference proteome</keyword>
<dbReference type="OrthoDB" id="4559029at2"/>
<sequence length="147" mass="15177">MRAGTVLRAATALGGAALIGYGLYGLLHDHYITDPLDVLGWAAGGLVLHDGIWLPLVCLATVLFARLVAPRVGTLARSVLTVLAVTALALTAVALPAALRAGTPRVNATVLPLPYLRNYLLALAALAGLAVATAGWAVLARRRAGRR</sequence>
<accession>A0A2V4N4Q1</accession>
<name>A0A2V4N4Q1_9ACTN</name>
<dbReference type="Proteomes" id="UP000248039">
    <property type="component" value="Unassembled WGS sequence"/>
</dbReference>
<proteinExistence type="predicted"/>
<dbReference type="RefSeq" id="WP_110669914.1">
    <property type="nucleotide sequence ID" value="NZ_PYBW01000047.1"/>
</dbReference>
<feature type="transmembrane region" description="Helical" evidence="1">
    <location>
        <begin position="39"/>
        <end position="67"/>
    </location>
</feature>
<feature type="transmembrane region" description="Helical" evidence="1">
    <location>
        <begin position="119"/>
        <end position="139"/>
    </location>
</feature>
<organism evidence="2 3">
    <name type="scientific">Streptomyces tateyamensis</name>
    <dbReference type="NCBI Taxonomy" id="565073"/>
    <lineage>
        <taxon>Bacteria</taxon>
        <taxon>Bacillati</taxon>
        <taxon>Actinomycetota</taxon>
        <taxon>Actinomycetes</taxon>
        <taxon>Kitasatosporales</taxon>
        <taxon>Streptomycetaceae</taxon>
        <taxon>Streptomyces</taxon>
    </lineage>
</organism>
<feature type="transmembrane region" description="Helical" evidence="1">
    <location>
        <begin position="7"/>
        <end position="27"/>
    </location>
</feature>
<feature type="transmembrane region" description="Helical" evidence="1">
    <location>
        <begin position="79"/>
        <end position="99"/>
    </location>
</feature>
<keyword evidence="1" id="KW-0812">Transmembrane</keyword>
<protein>
    <submittedName>
        <fullName evidence="2">Uncharacterized protein</fullName>
    </submittedName>
</protein>
<dbReference type="EMBL" id="PYBW01000047">
    <property type="protein sequence ID" value="PYC78877.1"/>
    <property type="molecule type" value="Genomic_DNA"/>
</dbReference>
<gene>
    <name evidence="2" type="ORF">C7C46_15290</name>
</gene>
<evidence type="ECO:0000313" key="2">
    <source>
        <dbReference type="EMBL" id="PYC78877.1"/>
    </source>
</evidence>
<evidence type="ECO:0000313" key="3">
    <source>
        <dbReference type="Proteomes" id="UP000248039"/>
    </source>
</evidence>
<keyword evidence="1" id="KW-0472">Membrane</keyword>
<keyword evidence="1" id="KW-1133">Transmembrane helix</keyword>
<evidence type="ECO:0000256" key="1">
    <source>
        <dbReference type="SAM" id="Phobius"/>
    </source>
</evidence>
<dbReference type="AlphaFoldDB" id="A0A2V4N4Q1"/>
<comment type="caution">
    <text evidence="2">The sequence shown here is derived from an EMBL/GenBank/DDBJ whole genome shotgun (WGS) entry which is preliminary data.</text>
</comment>